<dbReference type="AlphaFoldDB" id="E0XVQ4"/>
<dbReference type="InterPro" id="IPR006366">
    <property type="entry name" value="CobA/CysG_C"/>
</dbReference>
<evidence type="ECO:0000259" key="11">
    <source>
        <dbReference type="Pfam" id="PF02602"/>
    </source>
</evidence>
<dbReference type="InterPro" id="IPR003754">
    <property type="entry name" value="4pyrrol_synth_uPrphyn_synth"/>
</dbReference>
<dbReference type="FunFam" id="3.30.950.10:FF:000001">
    <property type="entry name" value="Siroheme synthase"/>
    <property type="match status" value="1"/>
</dbReference>
<dbReference type="GO" id="GO:0032259">
    <property type="term" value="P:methylation"/>
    <property type="evidence" value="ECO:0007669"/>
    <property type="project" value="UniProtKB-KW"/>
</dbReference>
<dbReference type="NCBIfam" id="NF004790">
    <property type="entry name" value="PRK06136.1"/>
    <property type="match status" value="1"/>
</dbReference>
<dbReference type="GO" id="GO:0004852">
    <property type="term" value="F:uroporphyrinogen-III synthase activity"/>
    <property type="evidence" value="ECO:0007669"/>
    <property type="project" value="InterPro"/>
</dbReference>
<dbReference type="InterPro" id="IPR014777">
    <property type="entry name" value="4pyrrole_Mease_sub1"/>
</dbReference>
<feature type="domain" description="Tetrapyrrole biosynthesis uroporphyrinogen III synthase" evidence="11">
    <location>
        <begin position="269"/>
        <end position="500"/>
    </location>
</feature>
<dbReference type="Pfam" id="PF02602">
    <property type="entry name" value="HEM4"/>
    <property type="match status" value="1"/>
</dbReference>
<evidence type="ECO:0000256" key="8">
    <source>
        <dbReference type="ARBA" id="ARBA00025705"/>
    </source>
</evidence>
<dbReference type="EC" id="2.1.1.107" evidence="2"/>
<dbReference type="InterPro" id="IPR035996">
    <property type="entry name" value="4pyrrol_Methylase_sf"/>
</dbReference>
<evidence type="ECO:0000256" key="5">
    <source>
        <dbReference type="ARBA" id="ARBA00022679"/>
    </source>
</evidence>
<dbReference type="SUPFAM" id="SSF69618">
    <property type="entry name" value="HemD-like"/>
    <property type="match status" value="1"/>
</dbReference>
<dbReference type="InterPro" id="IPR050161">
    <property type="entry name" value="Siro_Cobalamin_biosynth"/>
</dbReference>
<keyword evidence="3" id="KW-0169">Cobalamin biosynthesis</keyword>
<organism evidence="12">
    <name type="scientific">uncultured Verrucomicrobiales bacterium HF4000_13K17</name>
    <dbReference type="NCBI Taxonomy" id="710998"/>
    <lineage>
        <taxon>Bacteria</taxon>
        <taxon>Pseudomonadati</taxon>
        <taxon>Verrucomicrobiota</taxon>
        <taxon>Verrucomicrobiia</taxon>
        <taxon>Verrucomicrobiales</taxon>
        <taxon>environmental samples</taxon>
    </lineage>
</organism>
<protein>
    <recommendedName>
        <fullName evidence="2">uroporphyrinogen-III C-methyltransferase</fullName>
        <ecNumber evidence="2">2.1.1.107</ecNumber>
    </recommendedName>
</protein>
<dbReference type="InterPro" id="IPR003043">
    <property type="entry name" value="Uropor_MeTrfase_CS"/>
</dbReference>
<dbReference type="FunFam" id="3.40.1010.10:FF:000001">
    <property type="entry name" value="Siroheme synthase"/>
    <property type="match status" value="1"/>
</dbReference>
<dbReference type="EMBL" id="GU474890">
    <property type="protein sequence ID" value="ADI18495.1"/>
    <property type="molecule type" value="Genomic_DNA"/>
</dbReference>
<dbReference type="PANTHER" id="PTHR45790:SF3">
    <property type="entry name" value="S-ADENOSYL-L-METHIONINE-DEPENDENT UROPORPHYRINOGEN III METHYLTRANSFERASE, CHLOROPLASTIC"/>
    <property type="match status" value="1"/>
</dbReference>
<feature type="domain" description="Tetrapyrrole methylase" evidence="10">
    <location>
        <begin position="6"/>
        <end position="218"/>
    </location>
</feature>
<dbReference type="PROSITE" id="PS00839">
    <property type="entry name" value="SUMT_1"/>
    <property type="match status" value="1"/>
</dbReference>
<comment type="similarity">
    <text evidence="1">Belongs to the precorrin methyltransferase family.</text>
</comment>
<dbReference type="CDD" id="cd11642">
    <property type="entry name" value="SUMT"/>
    <property type="match status" value="1"/>
</dbReference>
<dbReference type="GO" id="GO:0019354">
    <property type="term" value="P:siroheme biosynthetic process"/>
    <property type="evidence" value="ECO:0007669"/>
    <property type="project" value="InterPro"/>
</dbReference>
<dbReference type="Gene3D" id="3.30.950.10">
    <property type="entry name" value="Methyltransferase, Cobalt-precorrin-4 Transmethylase, Domain 2"/>
    <property type="match status" value="1"/>
</dbReference>
<name>E0XVQ4_9BACT</name>
<dbReference type="Gene3D" id="3.40.50.10090">
    <property type="match status" value="2"/>
</dbReference>
<dbReference type="InterPro" id="IPR036108">
    <property type="entry name" value="4pyrrol_syn_uPrphyn_synt_sf"/>
</dbReference>
<sequence length="509" mass="54779">MEKGIVYLVGAGPGDTGLLTMRGAELLGRADVIVYDALCNPSLLKLAPPTAEIIFCGKRAAAHAIPQDQLNQLLVDKAREGKTIVRLKGGDPFVFGRGGEEAEELADADVPFEIVPGISSVVAAPAYAGIPITHRAHCSSYTVITGHEQPEKGEQSAIDWQRLAGDPGTKIILMGVDRIRAIADRLIENGLAVDTPVGMVRWGTTGRQQTLCGQLDSIAELVDKNNFQPPAVTIIGSVVGLREKLNWFEKRSLFGQRVVVTRTRQHASALSSQLAELGAEVLEIPTIRIEDPDDKLALKDGLLGLGSYQWLIFTSPTGVDRFFEYFLKAFDDIRDIGGCRIAAVGPVTAAKLQALHLKIDLMPEDYTAAGVAKAFQKSKDYTIENNNVALFRAQIANPELPKALEKLGAIVDDIPVYKTVPETEDVTGTVSMLEEAGADWITFTSSSTVENFNARFGIVQSLEQHGMKPISIGPETSKTLRDLGVEPAIEASAHTIPGVVAALREVAGR</sequence>
<keyword evidence="5" id="KW-0808">Transferase</keyword>
<evidence type="ECO:0000256" key="6">
    <source>
        <dbReference type="ARBA" id="ARBA00022691"/>
    </source>
</evidence>
<dbReference type="NCBIfam" id="TIGR01469">
    <property type="entry name" value="cobA_cysG_Cterm"/>
    <property type="match status" value="1"/>
</dbReference>
<dbReference type="SUPFAM" id="SSF53790">
    <property type="entry name" value="Tetrapyrrole methylase"/>
    <property type="match status" value="1"/>
</dbReference>
<dbReference type="InterPro" id="IPR000878">
    <property type="entry name" value="4pyrrol_Mease"/>
</dbReference>
<evidence type="ECO:0000256" key="7">
    <source>
        <dbReference type="ARBA" id="ARBA00023244"/>
    </source>
</evidence>
<evidence type="ECO:0000256" key="9">
    <source>
        <dbReference type="ARBA" id="ARBA00060548"/>
    </source>
</evidence>
<evidence type="ECO:0000256" key="1">
    <source>
        <dbReference type="ARBA" id="ARBA00005879"/>
    </source>
</evidence>
<dbReference type="CDD" id="cd06578">
    <property type="entry name" value="HemD"/>
    <property type="match status" value="1"/>
</dbReference>
<keyword evidence="7" id="KW-0627">Porphyrin biosynthesis</keyword>
<keyword evidence="6" id="KW-0949">S-adenosyl-L-methionine</keyword>
<evidence type="ECO:0000256" key="4">
    <source>
        <dbReference type="ARBA" id="ARBA00022603"/>
    </source>
</evidence>
<evidence type="ECO:0000256" key="3">
    <source>
        <dbReference type="ARBA" id="ARBA00022573"/>
    </source>
</evidence>
<dbReference type="GO" id="GO:0004851">
    <property type="term" value="F:uroporphyrin-III C-methyltransferase activity"/>
    <property type="evidence" value="ECO:0007669"/>
    <property type="project" value="UniProtKB-EC"/>
</dbReference>
<evidence type="ECO:0000256" key="2">
    <source>
        <dbReference type="ARBA" id="ARBA00012162"/>
    </source>
</evidence>
<dbReference type="PANTHER" id="PTHR45790">
    <property type="entry name" value="SIROHEME SYNTHASE-RELATED"/>
    <property type="match status" value="1"/>
</dbReference>
<dbReference type="Gene3D" id="3.40.1010.10">
    <property type="entry name" value="Cobalt-precorrin-4 Transmethylase, Domain 1"/>
    <property type="match status" value="1"/>
</dbReference>
<reference evidence="12" key="1">
    <citation type="journal article" date="2011" name="Environ. Microbiol.">
        <title>Time-series analyses of Monterey Bay coastal microbial picoplankton using a 'genome proxy' microarray.</title>
        <authorList>
            <person name="Rich V.I."/>
            <person name="Pham V.D."/>
            <person name="Eppley J."/>
            <person name="Shi Y."/>
            <person name="DeLong E.F."/>
        </authorList>
    </citation>
    <scope>NUCLEOTIDE SEQUENCE</scope>
</reference>
<dbReference type="InterPro" id="IPR014776">
    <property type="entry name" value="4pyrrole_Mease_sub2"/>
</dbReference>
<accession>E0XVQ4</accession>
<proteinExistence type="inferred from homology"/>
<dbReference type="GO" id="GO:0009236">
    <property type="term" value="P:cobalamin biosynthetic process"/>
    <property type="evidence" value="ECO:0007669"/>
    <property type="project" value="UniProtKB-KW"/>
</dbReference>
<comment type="pathway">
    <text evidence="8">Porphyrin-containing compound metabolism; siroheme biosynthesis; precorrin-2 from uroporphyrinogen III: step 1/1.</text>
</comment>
<dbReference type="Pfam" id="PF00590">
    <property type="entry name" value="TP_methylase"/>
    <property type="match status" value="1"/>
</dbReference>
<evidence type="ECO:0000313" key="12">
    <source>
        <dbReference type="EMBL" id="ADI18495.1"/>
    </source>
</evidence>
<comment type="pathway">
    <text evidence="9">Cofactor biosynthesis; adenosylcobalamin biosynthesis; precorrin-2 from uroporphyrinogen III: step 1/1.</text>
</comment>
<keyword evidence="4 12" id="KW-0489">Methyltransferase</keyword>
<evidence type="ECO:0000259" key="10">
    <source>
        <dbReference type="Pfam" id="PF00590"/>
    </source>
</evidence>